<feature type="compositionally biased region" description="Basic and acidic residues" evidence="1">
    <location>
        <begin position="1"/>
        <end position="18"/>
    </location>
</feature>
<evidence type="ECO:0000313" key="3">
    <source>
        <dbReference type="Proteomes" id="UP000295382"/>
    </source>
</evidence>
<gene>
    <name evidence="2" type="ORF">EDC30_10953</name>
</gene>
<dbReference type="Proteomes" id="UP000295382">
    <property type="component" value="Unassembled WGS sequence"/>
</dbReference>
<dbReference type="AlphaFoldDB" id="A0A4R3HSV0"/>
<feature type="compositionally biased region" description="Polar residues" evidence="1">
    <location>
        <begin position="84"/>
        <end position="95"/>
    </location>
</feature>
<dbReference type="RefSeq" id="WP_243656790.1">
    <property type="nucleotide sequence ID" value="NZ_SLZQ01000009.1"/>
</dbReference>
<organism evidence="2 3">
    <name type="scientific">Paucimonas lemoignei</name>
    <name type="common">Pseudomonas lemoignei</name>
    <dbReference type="NCBI Taxonomy" id="29443"/>
    <lineage>
        <taxon>Bacteria</taxon>
        <taxon>Pseudomonadati</taxon>
        <taxon>Pseudomonadota</taxon>
        <taxon>Betaproteobacteria</taxon>
        <taxon>Burkholderiales</taxon>
        <taxon>Burkholderiaceae</taxon>
        <taxon>Paucimonas</taxon>
    </lineage>
</organism>
<feature type="compositionally biased region" description="Polar residues" evidence="1">
    <location>
        <begin position="19"/>
        <end position="29"/>
    </location>
</feature>
<evidence type="ECO:0000256" key="1">
    <source>
        <dbReference type="SAM" id="MobiDB-lite"/>
    </source>
</evidence>
<accession>A0A4R3HSV0</accession>
<dbReference type="EMBL" id="SLZQ01000009">
    <property type="protein sequence ID" value="TCS35754.1"/>
    <property type="molecule type" value="Genomic_DNA"/>
</dbReference>
<protein>
    <submittedName>
        <fullName evidence="2">Uncharacterized protein</fullName>
    </submittedName>
</protein>
<name>A0A4R3HSV0_PAULE</name>
<evidence type="ECO:0000313" key="2">
    <source>
        <dbReference type="EMBL" id="TCS35754.1"/>
    </source>
</evidence>
<comment type="caution">
    <text evidence="2">The sequence shown here is derived from an EMBL/GenBank/DDBJ whole genome shotgun (WGS) entry which is preliminary data.</text>
</comment>
<feature type="compositionally biased region" description="Basic and acidic residues" evidence="1">
    <location>
        <begin position="46"/>
        <end position="65"/>
    </location>
</feature>
<reference evidence="2 3" key="1">
    <citation type="submission" date="2019-03" db="EMBL/GenBank/DDBJ databases">
        <title>Genomic Encyclopedia of Type Strains, Phase IV (KMG-IV): sequencing the most valuable type-strain genomes for metagenomic binning, comparative biology and taxonomic classification.</title>
        <authorList>
            <person name="Goeker M."/>
        </authorList>
    </citation>
    <scope>NUCLEOTIDE SEQUENCE [LARGE SCALE GENOMIC DNA]</scope>
    <source>
        <strain evidence="2 3">DSM 7445</strain>
    </source>
</reference>
<proteinExistence type="predicted"/>
<feature type="region of interest" description="Disordered" evidence="1">
    <location>
        <begin position="1"/>
        <end position="100"/>
    </location>
</feature>
<sequence length="146" mass="16199">MSESKKMEQKPSSGKEEMNSSNLPSSQGDSPKEMIPKDISPTDAAWADRSERKITSRNQEEHTEALLDEAVEDTFPASDPVAEISQTHASEQHSASPIDEEEELLDDAIEMTFPASDPIAVPSDEEIVYERKLRQEQSRRAGSPGR</sequence>
<keyword evidence="3" id="KW-1185">Reference proteome</keyword>